<dbReference type="GeneID" id="13882582"/>
<dbReference type="Gene3D" id="1.10.730.10">
    <property type="entry name" value="Isoleucyl-tRNA Synthetase, Domain 1"/>
    <property type="match status" value="1"/>
</dbReference>
<accession>H2AUT6</accession>
<evidence type="ECO:0000256" key="6">
    <source>
        <dbReference type="ARBA" id="ARBA00022917"/>
    </source>
</evidence>
<gene>
    <name evidence="13" type="primary">KAFR0D04890</name>
    <name evidence="13" type="ORF">KAFR_0D04890</name>
</gene>
<evidence type="ECO:0000256" key="1">
    <source>
        <dbReference type="ARBA" id="ARBA00005594"/>
    </source>
</evidence>
<dbReference type="KEGG" id="kaf:KAFR_0D04890"/>
<evidence type="ECO:0000259" key="12">
    <source>
        <dbReference type="SMART" id="SM01016"/>
    </source>
</evidence>
<evidence type="ECO:0000256" key="7">
    <source>
        <dbReference type="ARBA" id="ARBA00023146"/>
    </source>
</evidence>
<dbReference type="InterPro" id="IPR001278">
    <property type="entry name" value="Arg-tRNA-ligase"/>
</dbReference>
<keyword evidence="14" id="KW-1185">Reference proteome</keyword>
<dbReference type="Gene3D" id="3.30.1360.70">
    <property type="entry name" value="Arginyl tRNA synthetase N-terminal domain"/>
    <property type="match status" value="1"/>
</dbReference>
<dbReference type="GO" id="GO:0006420">
    <property type="term" value="P:arginyl-tRNA aminoacylation"/>
    <property type="evidence" value="ECO:0007669"/>
    <property type="project" value="InterPro"/>
</dbReference>
<dbReference type="PROSITE" id="PS00178">
    <property type="entry name" value="AA_TRNA_LIGASE_I"/>
    <property type="match status" value="1"/>
</dbReference>
<comment type="similarity">
    <text evidence="1 10">Belongs to the class-I aminoacyl-tRNA synthetase family.</text>
</comment>
<sequence>MIELFERSFYNTALTRNRSALSTIHSCSYKVHAIISIVHKKCGLSTSPLKRNLTFRLQQEGIEIPKNVDGSRQGENIIDLLRNYISQELSKISHLHPNNIFSAIERSKNVKNGDLLIPIPKLCSKGDNARELAIQWSKNFPRNQILHEVKSNGHFLQFFISPSLLSNVLLPYILQSRDKYGSQFLEDRKTILIEFSSPNIAKPFHAGHLRSTIIGGFLSNLYEKRGWNVVRMNYLGDWGIQFGLLAVAYRKYGNEQLLKENPINHLFELYVSINKDRDNEKMQDKLVLGRTIDDEAREYFRKMEFGDPEALSLWEKFRKLSIESYVNTYRRLNIKYDVYSGESEVSKNSIEIALKSLLNKGCIYENKGAKIVDLSKHNEKMGRVLIQKSDGTTLYLTRDIGAAIDRYTNYKFDRMIYVIASQQDLYARQLFEILKLLQFPWADNLSHVNFGMVQGMSTRKGNVIFLSDILEEAKSRVLKIIRNDVNKLSKIEEPENVADSIGISAVIIQDLQSKRINNYKFQWERILSFEGDTGPYLQYAHSRLASIEKNMDISSFGKVQEIDFGLLREPEALELMKILAHYPDILSKSLKNHEPSIVVTYLFKLAHAISKCYDVLWVAGQPNDLARSRLSLYLAAKIVLNDGMKLLGITPVDRM</sequence>
<dbReference type="CDD" id="cd00671">
    <property type="entry name" value="ArgRS_core"/>
    <property type="match status" value="1"/>
</dbReference>
<dbReference type="InterPro" id="IPR036695">
    <property type="entry name" value="Arg-tRNA-synth_N_sf"/>
</dbReference>
<dbReference type="InterPro" id="IPR008909">
    <property type="entry name" value="DALR_anticod-bd"/>
</dbReference>
<reference evidence="13 14" key="1">
    <citation type="journal article" date="2011" name="Proc. Natl. Acad. Sci. U.S.A.">
        <title>Evolutionary erosion of yeast sex chromosomes by mating-type switching accidents.</title>
        <authorList>
            <person name="Gordon J.L."/>
            <person name="Armisen D."/>
            <person name="Proux-Wera E."/>
            <person name="Oheigeartaigh S.S."/>
            <person name="Byrne K.P."/>
            <person name="Wolfe K.H."/>
        </authorList>
    </citation>
    <scope>NUCLEOTIDE SEQUENCE [LARGE SCALE GENOMIC DNA]</scope>
    <source>
        <strain evidence="14">ATCC 22294 / BCRC 22015 / CBS 2517 / CECT 1963 / NBRC 1671 / NRRL Y-8276</strain>
    </source>
</reference>
<dbReference type="HAMAP" id="MF_00123">
    <property type="entry name" value="Arg_tRNA_synth"/>
    <property type="match status" value="1"/>
</dbReference>
<dbReference type="GO" id="GO:0005524">
    <property type="term" value="F:ATP binding"/>
    <property type="evidence" value="ECO:0007669"/>
    <property type="project" value="UniProtKB-KW"/>
</dbReference>
<dbReference type="PRINTS" id="PR01038">
    <property type="entry name" value="TRNASYNTHARG"/>
</dbReference>
<dbReference type="HOGENOM" id="CLU_006406_6_2_1"/>
<evidence type="ECO:0000259" key="11">
    <source>
        <dbReference type="SMART" id="SM00836"/>
    </source>
</evidence>
<dbReference type="InterPro" id="IPR009080">
    <property type="entry name" value="tRNAsynth_Ia_anticodon-bd"/>
</dbReference>
<keyword evidence="5 10" id="KW-0067">ATP-binding</keyword>
<feature type="domain" description="Arginyl tRNA synthetase N-terminal" evidence="12">
    <location>
        <begin position="79"/>
        <end position="160"/>
    </location>
</feature>
<dbReference type="PANTHER" id="PTHR11956">
    <property type="entry name" value="ARGINYL-TRNA SYNTHETASE"/>
    <property type="match status" value="1"/>
</dbReference>
<dbReference type="RefSeq" id="XP_003957271.1">
    <property type="nucleotide sequence ID" value="XM_003957222.1"/>
</dbReference>
<proteinExistence type="inferred from homology"/>
<comment type="catalytic activity">
    <reaction evidence="9">
        <text>tRNA(Arg) + L-arginine + ATP = L-arginyl-tRNA(Arg) + AMP + diphosphate</text>
        <dbReference type="Rhea" id="RHEA:20301"/>
        <dbReference type="Rhea" id="RHEA-COMP:9658"/>
        <dbReference type="Rhea" id="RHEA-COMP:9673"/>
        <dbReference type="ChEBI" id="CHEBI:30616"/>
        <dbReference type="ChEBI" id="CHEBI:32682"/>
        <dbReference type="ChEBI" id="CHEBI:33019"/>
        <dbReference type="ChEBI" id="CHEBI:78442"/>
        <dbReference type="ChEBI" id="CHEBI:78513"/>
        <dbReference type="ChEBI" id="CHEBI:456215"/>
        <dbReference type="EC" id="6.1.1.19"/>
    </reaction>
</comment>
<evidence type="ECO:0000256" key="9">
    <source>
        <dbReference type="ARBA" id="ARBA00049339"/>
    </source>
</evidence>
<dbReference type="SUPFAM" id="SSF52374">
    <property type="entry name" value="Nucleotidylyl transferase"/>
    <property type="match status" value="1"/>
</dbReference>
<dbReference type="AlphaFoldDB" id="H2AUT6"/>
<dbReference type="OrthoDB" id="68056at2759"/>
<dbReference type="EC" id="6.1.1.19" evidence="2"/>
<keyword evidence="7 10" id="KW-0030">Aminoacyl-tRNA synthetase</keyword>
<dbReference type="SMART" id="SM00836">
    <property type="entry name" value="DALR_1"/>
    <property type="match status" value="1"/>
</dbReference>
<dbReference type="CDD" id="cd07956">
    <property type="entry name" value="Anticodon_Ia_Arg"/>
    <property type="match status" value="1"/>
</dbReference>
<dbReference type="InterPro" id="IPR035684">
    <property type="entry name" value="ArgRS_core"/>
</dbReference>
<evidence type="ECO:0000256" key="5">
    <source>
        <dbReference type="ARBA" id="ARBA00022840"/>
    </source>
</evidence>
<dbReference type="STRING" id="1071382.H2AUT6"/>
<evidence type="ECO:0000313" key="14">
    <source>
        <dbReference type="Proteomes" id="UP000005220"/>
    </source>
</evidence>
<dbReference type="InterPro" id="IPR005148">
    <property type="entry name" value="Arg-tRNA-synth_N"/>
</dbReference>
<dbReference type="InterPro" id="IPR014729">
    <property type="entry name" value="Rossmann-like_a/b/a_fold"/>
</dbReference>
<dbReference type="NCBIfam" id="TIGR00456">
    <property type="entry name" value="argS"/>
    <property type="match status" value="1"/>
</dbReference>
<dbReference type="Proteomes" id="UP000005220">
    <property type="component" value="Chromosome 4"/>
</dbReference>
<dbReference type="eggNOG" id="KOG1195">
    <property type="taxonomic scope" value="Eukaryota"/>
</dbReference>
<dbReference type="SUPFAM" id="SSF47323">
    <property type="entry name" value="Anticodon-binding domain of a subclass of class I aminoacyl-tRNA synthetases"/>
    <property type="match status" value="1"/>
</dbReference>
<dbReference type="PANTHER" id="PTHR11956:SF11">
    <property type="entry name" value="ARGININE--TRNA LIGASE, MITOCHONDRIAL-RELATED"/>
    <property type="match status" value="1"/>
</dbReference>
<evidence type="ECO:0000256" key="8">
    <source>
        <dbReference type="ARBA" id="ARBA00033033"/>
    </source>
</evidence>
<keyword evidence="3 10" id="KW-0436">Ligase</keyword>
<name>H2AUT6_KAZAF</name>
<keyword evidence="4 10" id="KW-0547">Nucleotide-binding</keyword>
<dbReference type="Gene3D" id="3.40.50.620">
    <property type="entry name" value="HUPs"/>
    <property type="match status" value="1"/>
</dbReference>
<dbReference type="InterPro" id="IPR001412">
    <property type="entry name" value="aa-tRNA-synth_I_CS"/>
</dbReference>
<dbReference type="Pfam" id="PF00750">
    <property type="entry name" value="tRNA-synt_1d"/>
    <property type="match status" value="1"/>
</dbReference>
<evidence type="ECO:0000256" key="2">
    <source>
        <dbReference type="ARBA" id="ARBA00012837"/>
    </source>
</evidence>
<dbReference type="EMBL" id="HE650824">
    <property type="protein sequence ID" value="CCF58136.1"/>
    <property type="molecule type" value="Genomic_DNA"/>
</dbReference>
<dbReference type="Pfam" id="PF05746">
    <property type="entry name" value="DALR_1"/>
    <property type="match status" value="1"/>
</dbReference>
<dbReference type="GO" id="GO:0032543">
    <property type="term" value="P:mitochondrial translation"/>
    <property type="evidence" value="ECO:0007669"/>
    <property type="project" value="EnsemblFungi"/>
</dbReference>
<dbReference type="Pfam" id="PF03485">
    <property type="entry name" value="Arg_tRNA_synt_N"/>
    <property type="match status" value="1"/>
</dbReference>
<organism evidence="13 14">
    <name type="scientific">Kazachstania africana (strain ATCC 22294 / BCRC 22015 / CBS 2517 / CECT 1963 / NBRC 1671 / NRRL Y-8276)</name>
    <name type="common">Yeast</name>
    <name type="synonym">Kluyveromyces africanus</name>
    <dbReference type="NCBI Taxonomy" id="1071382"/>
    <lineage>
        <taxon>Eukaryota</taxon>
        <taxon>Fungi</taxon>
        <taxon>Dikarya</taxon>
        <taxon>Ascomycota</taxon>
        <taxon>Saccharomycotina</taxon>
        <taxon>Saccharomycetes</taxon>
        <taxon>Saccharomycetales</taxon>
        <taxon>Saccharomycetaceae</taxon>
        <taxon>Kazachstania</taxon>
    </lineage>
</organism>
<evidence type="ECO:0000256" key="4">
    <source>
        <dbReference type="ARBA" id="ARBA00022741"/>
    </source>
</evidence>
<evidence type="ECO:0000313" key="13">
    <source>
        <dbReference type="EMBL" id="CCF58136.1"/>
    </source>
</evidence>
<protein>
    <recommendedName>
        <fullName evidence="2">arginine--tRNA ligase</fullName>
        <ecNumber evidence="2">6.1.1.19</ecNumber>
    </recommendedName>
    <alternativeName>
        <fullName evidence="8">Arginyl-tRNA synthetase</fullName>
    </alternativeName>
</protein>
<feature type="domain" description="DALR anticodon binding" evidence="11">
    <location>
        <begin position="537"/>
        <end position="655"/>
    </location>
</feature>
<dbReference type="SMART" id="SM01016">
    <property type="entry name" value="Arg_tRNA_synt_N"/>
    <property type="match status" value="1"/>
</dbReference>
<dbReference type="SUPFAM" id="SSF55190">
    <property type="entry name" value="Arginyl-tRNA synthetase (ArgRS), N-terminal 'additional' domain"/>
    <property type="match status" value="1"/>
</dbReference>
<evidence type="ECO:0000256" key="10">
    <source>
        <dbReference type="RuleBase" id="RU363038"/>
    </source>
</evidence>
<dbReference type="InParanoid" id="H2AUT6"/>
<dbReference type="FunFam" id="3.40.50.620:FF:000058">
    <property type="entry name" value="Mitochondrial arginyl-tRNA synthetase"/>
    <property type="match status" value="1"/>
</dbReference>
<evidence type="ECO:0000256" key="3">
    <source>
        <dbReference type="ARBA" id="ARBA00022598"/>
    </source>
</evidence>
<keyword evidence="6 10" id="KW-0648">Protein biosynthesis</keyword>
<dbReference type="GO" id="GO:0004814">
    <property type="term" value="F:arginine-tRNA ligase activity"/>
    <property type="evidence" value="ECO:0007669"/>
    <property type="project" value="UniProtKB-EC"/>
</dbReference>
<dbReference type="FunFam" id="1.10.730.10:FF:000006">
    <property type="entry name" value="Arginyl-tRNA synthetase 2, mitochondrial"/>
    <property type="match status" value="1"/>
</dbReference>
<dbReference type="GO" id="GO:0005739">
    <property type="term" value="C:mitochondrion"/>
    <property type="evidence" value="ECO:0007669"/>
    <property type="project" value="EnsemblFungi"/>
</dbReference>